<dbReference type="AlphaFoldDB" id="A0A918BYW6"/>
<dbReference type="PANTHER" id="PTHR19136">
    <property type="entry name" value="MOLYBDENUM COFACTOR GUANYLYLTRANSFERASE"/>
    <property type="match status" value="1"/>
</dbReference>
<dbReference type="GO" id="GO:0006777">
    <property type="term" value="P:Mo-molybdopterin cofactor biosynthetic process"/>
    <property type="evidence" value="ECO:0007669"/>
    <property type="project" value="UniProtKB-KW"/>
</dbReference>
<keyword evidence="3" id="KW-0479">Metal-binding</keyword>
<name>A0A918BYW6_9DEIO</name>
<organism evidence="9 10">
    <name type="scientific">Deinococcus ruber</name>
    <dbReference type="NCBI Taxonomy" id="1848197"/>
    <lineage>
        <taxon>Bacteria</taxon>
        <taxon>Thermotogati</taxon>
        <taxon>Deinococcota</taxon>
        <taxon>Deinococci</taxon>
        <taxon>Deinococcales</taxon>
        <taxon>Deinococcaceae</taxon>
        <taxon>Deinococcus</taxon>
    </lineage>
</organism>
<comment type="caution">
    <text evidence="9">The sequence shown here is derived from an EMBL/GenBank/DDBJ whole genome shotgun (WGS) entry which is preliminary data.</text>
</comment>
<keyword evidence="4" id="KW-0547">Nucleotide-binding</keyword>
<dbReference type="InterPro" id="IPR029044">
    <property type="entry name" value="Nucleotide-diphossugar_trans"/>
</dbReference>
<evidence type="ECO:0000256" key="7">
    <source>
        <dbReference type="ARBA" id="ARBA00023150"/>
    </source>
</evidence>
<evidence type="ECO:0000313" key="10">
    <source>
        <dbReference type="Proteomes" id="UP000603865"/>
    </source>
</evidence>
<evidence type="ECO:0000313" key="9">
    <source>
        <dbReference type="EMBL" id="GGQ98644.1"/>
    </source>
</evidence>
<dbReference type="GO" id="GO:0016779">
    <property type="term" value="F:nucleotidyltransferase activity"/>
    <property type="evidence" value="ECO:0007669"/>
    <property type="project" value="UniProtKB-KW"/>
</dbReference>
<dbReference type="SUPFAM" id="SSF53448">
    <property type="entry name" value="Nucleotide-diphospho-sugar transferases"/>
    <property type="match status" value="1"/>
</dbReference>
<dbReference type="PANTHER" id="PTHR19136:SF81">
    <property type="entry name" value="MOLYBDENUM COFACTOR GUANYLYLTRANSFERASE"/>
    <property type="match status" value="1"/>
</dbReference>
<dbReference type="InterPro" id="IPR025877">
    <property type="entry name" value="MobA-like_NTP_Trfase"/>
</dbReference>
<keyword evidence="10" id="KW-1185">Reference proteome</keyword>
<proteinExistence type="predicted"/>
<keyword evidence="5" id="KW-0460">Magnesium</keyword>
<feature type="domain" description="MobA-like NTP transferase" evidence="8">
    <location>
        <begin position="2"/>
        <end position="128"/>
    </location>
</feature>
<dbReference type="GO" id="GO:0005525">
    <property type="term" value="F:GTP binding"/>
    <property type="evidence" value="ECO:0007669"/>
    <property type="project" value="UniProtKB-KW"/>
</dbReference>
<evidence type="ECO:0000256" key="6">
    <source>
        <dbReference type="ARBA" id="ARBA00023134"/>
    </source>
</evidence>
<protein>
    <submittedName>
        <fullName evidence="9">Molybdenum cofactor guanylyltransferase</fullName>
    </submittedName>
</protein>
<gene>
    <name evidence="9" type="primary">mobA</name>
    <name evidence="9" type="ORF">GCM10008957_08780</name>
</gene>
<evidence type="ECO:0000259" key="8">
    <source>
        <dbReference type="Pfam" id="PF12804"/>
    </source>
</evidence>
<evidence type="ECO:0000256" key="2">
    <source>
        <dbReference type="ARBA" id="ARBA00022679"/>
    </source>
</evidence>
<dbReference type="CDD" id="cd02503">
    <property type="entry name" value="MobA"/>
    <property type="match status" value="1"/>
</dbReference>
<reference evidence="9" key="2">
    <citation type="submission" date="2020-09" db="EMBL/GenBank/DDBJ databases">
        <authorList>
            <person name="Sun Q."/>
            <person name="Ohkuma M."/>
        </authorList>
    </citation>
    <scope>NUCLEOTIDE SEQUENCE</scope>
    <source>
        <strain evidence="9">JCM 31311</strain>
    </source>
</reference>
<keyword evidence="2" id="KW-0808">Transferase</keyword>
<reference evidence="9" key="1">
    <citation type="journal article" date="2014" name="Int. J. Syst. Evol. Microbiol.">
        <title>Complete genome sequence of Corynebacterium casei LMG S-19264T (=DSM 44701T), isolated from a smear-ripened cheese.</title>
        <authorList>
            <consortium name="US DOE Joint Genome Institute (JGI-PGF)"/>
            <person name="Walter F."/>
            <person name="Albersmeier A."/>
            <person name="Kalinowski J."/>
            <person name="Ruckert C."/>
        </authorList>
    </citation>
    <scope>NUCLEOTIDE SEQUENCE</scope>
    <source>
        <strain evidence="9">JCM 31311</strain>
    </source>
</reference>
<dbReference type="InterPro" id="IPR013482">
    <property type="entry name" value="Molybde_CF_guanTrfase"/>
</dbReference>
<dbReference type="Proteomes" id="UP000603865">
    <property type="component" value="Unassembled WGS sequence"/>
</dbReference>
<dbReference type="EMBL" id="BMQL01000003">
    <property type="protein sequence ID" value="GGQ98644.1"/>
    <property type="molecule type" value="Genomic_DNA"/>
</dbReference>
<dbReference type="Pfam" id="PF12804">
    <property type="entry name" value="NTP_transf_3"/>
    <property type="match status" value="1"/>
</dbReference>
<dbReference type="GO" id="GO:0046872">
    <property type="term" value="F:metal ion binding"/>
    <property type="evidence" value="ECO:0007669"/>
    <property type="project" value="UniProtKB-KW"/>
</dbReference>
<keyword evidence="7" id="KW-0501">Molybdenum cofactor biosynthesis</keyword>
<evidence type="ECO:0000256" key="4">
    <source>
        <dbReference type="ARBA" id="ARBA00022741"/>
    </source>
</evidence>
<accession>A0A918BYW6</accession>
<evidence type="ECO:0000256" key="1">
    <source>
        <dbReference type="ARBA" id="ARBA00022490"/>
    </source>
</evidence>
<sequence>MGGQTLLERVAGSLEHFEPRLLVAPAGKYVQDGWQQLSDTRPGEGPLAGLETALRAAPPGWLAFSAVDLPFLTRAYWARLADAVQPDVQAVYGLDVRGRRQPLAALYHTSALPAVTALLDAGERRMLTLLDTLPGVALDWAQLQAFGERLYQNFNTPDSAGV</sequence>
<keyword evidence="9" id="KW-0548">Nucleotidyltransferase</keyword>
<evidence type="ECO:0000256" key="3">
    <source>
        <dbReference type="ARBA" id="ARBA00022723"/>
    </source>
</evidence>
<keyword evidence="1" id="KW-0963">Cytoplasm</keyword>
<evidence type="ECO:0000256" key="5">
    <source>
        <dbReference type="ARBA" id="ARBA00022842"/>
    </source>
</evidence>
<dbReference type="Gene3D" id="3.90.550.10">
    <property type="entry name" value="Spore Coat Polysaccharide Biosynthesis Protein SpsA, Chain A"/>
    <property type="match status" value="1"/>
</dbReference>
<keyword evidence="6" id="KW-0342">GTP-binding</keyword>